<reference evidence="2 3" key="1">
    <citation type="submission" date="2021-03" db="EMBL/GenBank/DDBJ databases">
        <title>Aliifodinibius sp. nov., a new bacterium isolated from saline soil.</title>
        <authorList>
            <person name="Galisteo C."/>
            <person name="De La Haba R."/>
            <person name="Sanchez-Porro C."/>
            <person name="Ventosa A."/>
        </authorList>
    </citation>
    <scope>NUCLEOTIDE SEQUENCE [LARGE SCALE GENOMIC DNA]</scope>
    <source>
        <strain evidence="2 3">1BSP15-2V2</strain>
    </source>
</reference>
<keyword evidence="3" id="KW-1185">Reference proteome</keyword>
<evidence type="ECO:0000313" key="2">
    <source>
        <dbReference type="EMBL" id="MCW9708039.1"/>
    </source>
</evidence>
<feature type="signal peptide" evidence="1">
    <location>
        <begin position="1"/>
        <end position="23"/>
    </location>
</feature>
<dbReference type="RefSeq" id="WP_265766825.1">
    <property type="nucleotide sequence ID" value="NZ_JAGGJA010000009.1"/>
</dbReference>
<feature type="chain" id="PRO_5045996586" description="Lipoprotein" evidence="1">
    <location>
        <begin position="24"/>
        <end position="119"/>
    </location>
</feature>
<gene>
    <name evidence="2" type="ORF">J6I44_14325</name>
</gene>
<sequence>MKYLLPLTLFVLAGFMISCSDNPADVKPGDIQIEATETALKVLNGGESAIYYFAVERNLAARINWAPISEKENEIKVGQSKQISLEDLKMKQGDQGLFYYWTAKEPKPGDIRHIIVETE</sequence>
<protein>
    <recommendedName>
        <fullName evidence="4">Lipoprotein</fullName>
    </recommendedName>
</protein>
<dbReference type="Proteomes" id="UP001207918">
    <property type="component" value="Unassembled WGS sequence"/>
</dbReference>
<name>A0ABT3PQA0_9BACT</name>
<proteinExistence type="predicted"/>
<organism evidence="2 3">
    <name type="scientific">Fodinibius salsisoli</name>
    <dbReference type="NCBI Taxonomy" id="2820877"/>
    <lineage>
        <taxon>Bacteria</taxon>
        <taxon>Pseudomonadati</taxon>
        <taxon>Balneolota</taxon>
        <taxon>Balneolia</taxon>
        <taxon>Balneolales</taxon>
        <taxon>Balneolaceae</taxon>
        <taxon>Fodinibius</taxon>
    </lineage>
</organism>
<keyword evidence="1" id="KW-0732">Signal</keyword>
<evidence type="ECO:0000256" key="1">
    <source>
        <dbReference type="SAM" id="SignalP"/>
    </source>
</evidence>
<dbReference type="EMBL" id="JAGGJA010000009">
    <property type="protein sequence ID" value="MCW9708039.1"/>
    <property type="molecule type" value="Genomic_DNA"/>
</dbReference>
<evidence type="ECO:0000313" key="3">
    <source>
        <dbReference type="Proteomes" id="UP001207918"/>
    </source>
</evidence>
<accession>A0ABT3PQA0</accession>
<evidence type="ECO:0008006" key="4">
    <source>
        <dbReference type="Google" id="ProtNLM"/>
    </source>
</evidence>
<dbReference type="PROSITE" id="PS51257">
    <property type="entry name" value="PROKAR_LIPOPROTEIN"/>
    <property type="match status" value="1"/>
</dbReference>
<comment type="caution">
    <text evidence="2">The sequence shown here is derived from an EMBL/GenBank/DDBJ whole genome shotgun (WGS) entry which is preliminary data.</text>
</comment>